<feature type="region of interest" description="Disordered" evidence="1">
    <location>
        <begin position="45"/>
        <end position="83"/>
    </location>
</feature>
<dbReference type="SUPFAM" id="SSF53474">
    <property type="entry name" value="alpha/beta-Hydrolases"/>
    <property type="match status" value="1"/>
</dbReference>
<protein>
    <recommendedName>
        <fullName evidence="2">AB hydrolase-1 domain-containing protein</fullName>
    </recommendedName>
</protein>
<sequence length="331" mass="35549">MRKAGTRFSVSPSCSFVTLVLRTNCYLTGNSIIKLLPRPSISASASSSSLSGSAGAFPEQLSDTEEKKKKTVKKKRQTAGIDQDELLDPEQLADPDSCFYEFRGVKIHHKLYESQSQEGNGSSPQISSSDPNKKLGFPIILPHGFGASLFSWSRAMKRLGEATSAPKVVAFDRPAFGLTSRVDPSSSSLKAEDSKPLNPYSMAFAVLATLYFINFVKTDKAVLVGHSAGSLVAVNTYFEAPDRVAALILVAPAIFAPNPSPKVSKTEGDEEDKSDSKDGLRNPFIVLLKKLSRLAASIAQATLKLLNGMMSMLDSLIQESIVSPSVLCPGL</sequence>
<dbReference type="Proteomes" id="UP001497516">
    <property type="component" value="Chromosome 6"/>
</dbReference>
<keyword evidence="4" id="KW-1185">Reference proteome</keyword>
<feature type="compositionally biased region" description="Low complexity" evidence="1">
    <location>
        <begin position="45"/>
        <end position="56"/>
    </location>
</feature>
<evidence type="ECO:0000313" key="4">
    <source>
        <dbReference type="Proteomes" id="UP001497516"/>
    </source>
</evidence>
<dbReference type="AlphaFoldDB" id="A0AAV2F3V5"/>
<evidence type="ECO:0000259" key="2">
    <source>
        <dbReference type="Pfam" id="PF00561"/>
    </source>
</evidence>
<dbReference type="InterPro" id="IPR029058">
    <property type="entry name" value="AB_hydrolase_fold"/>
</dbReference>
<reference evidence="3 4" key="1">
    <citation type="submission" date="2024-04" db="EMBL/GenBank/DDBJ databases">
        <authorList>
            <person name="Fracassetti M."/>
        </authorList>
    </citation>
    <scope>NUCLEOTIDE SEQUENCE [LARGE SCALE GENOMIC DNA]</scope>
</reference>
<dbReference type="EMBL" id="OZ034819">
    <property type="protein sequence ID" value="CAL1392668.1"/>
    <property type="molecule type" value="Genomic_DNA"/>
</dbReference>
<dbReference type="Pfam" id="PF00561">
    <property type="entry name" value="Abhydrolase_1"/>
    <property type="match status" value="1"/>
</dbReference>
<dbReference type="PANTHER" id="PTHR43689:SF1">
    <property type="entry name" value="ALPHA_BETA-HYDROLASES SUPERFAMILY PROTEIN"/>
    <property type="match status" value="1"/>
</dbReference>
<evidence type="ECO:0000313" key="3">
    <source>
        <dbReference type="EMBL" id="CAL1392668.1"/>
    </source>
</evidence>
<accession>A0AAV2F3V5</accession>
<feature type="domain" description="AB hydrolase-1" evidence="2">
    <location>
        <begin position="138"/>
        <end position="263"/>
    </location>
</feature>
<dbReference type="GO" id="GO:0009941">
    <property type="term" value="C:chloroplast envelope"/>
    <property type="evidence" value="ECO:0007669"/>
    <property type="project" value="TreeGrafter"/>
</dbReference>
<name>A0AAV2F3V5_9ROSI</name>
<proteinExistence type="predicted"/>
<gene>
    <name evidence="3" type="ORF">LTRI10_LOCUS33295</name>
</gene>
<organism evidence="3 4">
    <name type="scientific">Linum trigynum</name>
    <dbReference type="NCBI Taxonomy" id="586398"/>
    <lineage>
        <taxon>Eukaryota</taxon>
        <taxon>Viridiplantae</taxon>
        <taxon>Streptophyta</taxon>
        <taxon>Embryophyta</taxon>
        <taxon>Tracheophyta</taxon>
        <taxon>Spermatophyta</taxon>
        <taxon>Magnoliopsida</taxon>
        <taxon>eudicotyledons</taxon>
        <taxon>Gunneridae</taxon>
        <taxon>Pentapetalae</taxon>
        <taxon>rosids</taxon>
        <taxon>fabids</taxon>
        <taxon>Malpighiales</taxon>
        <taxon>Linaceae</taxon>
        <taxon>Linum</taxon>
    </lineage>
</organism>
<dbReference type="Gene3D" id="3.40.50.1820">
    <property type="entry name" value="alpha/beta hydrolase"/>
    <property type="match status" value="1"/>
</dbReference>
<evidence type="ECO:0000256" key="1">
    <source>
        <dbReference type="SAM" id="MobiDB-lite"/>
    </source>
</evidence>
<dbReference type="InterPro" id="IPR000073">
    <property type="entry name" value="AB_hydrolase_1"/>
</dbReference>
<dbReference type="PANTHER" id="PTHR43689">
    <property type="entry name" value="HYDROLASE"/>
    <property type="match status" value="1"/>
</dbReference>